<evidence type="ECO:0000313" key="5">
    <source>
        <dbReference type="Proteomes" id="UP001154111"/>
    </source>
</evidence>
<proteinExistence type="predicted"/>
<dbReference type="RefSeq" id="WP_254006399.1">
    <property type="nucleotide sequence ID" value="NZ_OW659477.1"/>
</dbReference>
<evidence type="ECO:0000256" key="1">
    <source>
        <dbReference type="SAM" id="Phobius"/>
    </source>
</evidence>
<sequence length="306" mass="34676">MSRFKIKYWSILGFVLIVTASSHILPKNLVYADSDEGTQIDAISIKAKDKESVNESQKFFELFIDDQSPRRSRSLGQDTFISPLSGNMIKLLMLDNDIVISILENEDINLDEASIAFESLTETNQIANFQEVDGEYILTNLEMTNSGTLSIDLDYVENYINDNKLDSEKIAYVRTGLRPDLAFVYSTETKEIIPFYKKIGDFIEIEGVTHGQIYKVEELRGPLQKYYDETYTVVPEEGITKGSELFGVPSKSVFGKKNLSENFRINNSKSKLVRSIIIATLSMIATGIGILYTCNRKKCKRKMSQD</sequence>
<evidence type="ECO:0000313" key="3">
    <source>
        <dbReference type="EMBL" id="CAH2762169.1"/>
    </source>
</evidence>
<accession>A0AAU9VGA0</accession>
<dbReference type="EMBL" id="OW659477">
    <property type="protein sequence ID" value="CAH2762169.1"/>
    <property type="molecule type" value="Genomic_DNA"/>
</dbReference>
<keyword evidence="1" id="KW-0812">Transmembrane</keyword>
<dbReference type="AlphaFoldDB" id="A0AAU9VGA0"/>
<dbReference type="Proteomes" id="UP001154111">
    <property type="component" value="Chromosome"/>
</dbReference>
<dbReference type="EMBL" id="OW659496">
    <property type="protein sequence ID" value="CAH2762143.1"/>
    <property type="molecule type" value="Genomic_DNA"/>
</dbReference>
<feature type="transmembrane region" description="Helical" evidence="1">
    <location>
        <begin position="272"/>
        <end position="294"/>
    </location>
</feature>
<protein>
    <submittedName>
        <fullName evidence="3">Uncharacterized protein</fullName>
    </submittedName>
</protein>
<organism evidence="3 5">
    <name type="scientific">Erysipelothrix amsterdamensis</name>
    <dbReference type="NCBI Taxonomy" id="2929157"/>
    <lineage>
        <taxon>Bacteria</taxon>
        <taxon>Bacillati</taxon>
        <taxon>Bacillota</taxon>
        <taxon>Erysipelotrichia</taxon>
        <taxon>Erysipelotrichales</taxon>
        <taxon>Erysipelotrichaceae</taxon>
        <taxon>Erysipelothrix</taxon>
    </lineage>
</organism>
<reference evidence="3" key="1">
    <citation type="submission" date="2022-04" db="EMBL/GenBank/DDBJ databases">
        <authorList>
            <person name="Forde T."/>
        </authorList>
    </citation>
    <scope>NUCLEOTIDE SEQUENCE</scope>
    <source>
        <strain evidence="3">A18Y016a</strain>
        <strain evidence="2">A18Y020d</strain>
    </source>
</reference>
<evidence type="ECO:0000313" key="2">
    <source>
        <dbReference type="EMBL" id="CAH2762143.1"/>
    </source>
</evidence>
<gene>
    <name evidence="3" type="ORF">ERYAMS2_01069</name>
    <name evidence="2" type="ORF">ERYAMS_00776</name>
</gene>
<keyword evidence="1" id="KW-0472">Membrane</keyword>
<keyword evidence="4" id="KW-1185">Reference proteome</keyword>
<keyword evidence="1" id="KW-1133">Transmembrane helix</keyword>
<dbReference type="Proteomes" id="UP001154095">
    <property type="component" value="Chromosome"/>
</dbReference>
<evidence type="ECO:0000313" key="4">
    <source>
        <dbReference type="Proteomes" id="UP001154095"/>
    </source>
</evidence>
<name>A0AAU9VGA0_9FIRM</name>